<dbReference type="EMBL" id="AZHX01000677">
    <property type="protein sequence ID" value="ETX06521.1"/>
    <property type="molecule type" value="Genomic_DNA"/>
</dbReference>
<dbReference type="Proteomes" id="UP000019140">
    <property type="component" value="Unassembled WGS sequence"/>
</dbReference>
<gene>
    <name evidence="3" type="ORF">ETSY2_16680</name>
</gene>
<dbReference type="AlphaFoldDB" id="W4M9B5"/>
<protein>
    <submittedName>
        <fullName evidence="3">Uncharacterized protein</fullName>
    </submittedName>
</protein>
<dbReference type="PANTHER" id="PTHR37525:SF1">
    <property type="entry name" value="UPF0175 PROTEIN SSL1255"/>
    <property type="match status" value="1"/>
</dbReference>
<dbReference type="HOGENOM" id="CLU_1851464_0_0_7"/>
<organism evidence="3 4">
    <name type="scientific">Candidatus Entotheonella gemina</name>
    <dbReference type="NCBI Taxonomy" id="1429439"/>
    <lineage>
        <taxon>Bacteria</taxon>
        <taxon>Pseudomonadati</taxon>
        <taxon>Nitrospinota/Tectimicrobiota group</taxon>
        <taxon>Candidatus Tectimicrobiota</taxon>
        <taxon>Candidatus Entotheonellia</taxon>
        <taxon>Candidatus Entotheonellales</taxon>
        <taxon>Candidatus Entotheonellaceae</taxon>
        <taxon>Candidatus Entotheonella</taxon>
    </lineage>
</organism>
<evidence type="ECO:0000256" key="1">
    <source>
        <dbReference type="ARBA" id="ARBA00005651"/>
    </source>
</evidence>
<reference evidence="3 4" key="1">
    <citation type="journal article" date="2014" name="Nature">
        <title>An environmental bacterial taxon with a large and distinct metabolic repertoire.</title>
        <authorList>
            <person name="Wilson M.C."/>
            <person name="Mori T."/>
            <person name="Ruckert C."/>
            <person name="Uria A.R."/>
            <person name="Helf M.J."/>
            <person name="Takada K."/>
            <person name="Gernert C."/>
            <person name="Steffens U.A."/>
            <person name="Heycke N."/>
            <person name="Schmitt S."/>
            <person name="Rinke C."/>
            <person name="Helfrich E.J."/>
            <person name="Brachmann A.O."/>
            <person name="Gurgui C."/>
            <person name="Wakimoto T."/>
            <person name="Kracht M."/>
            <person name="Crusemann M."/>
            <person name="Hentschel U."/>
            <person name="Abe I."/>
            <person name="Matsunaga S."/>
            <person name="Kalinowski J."/>
            <person name="Takeyama H."/>
            <person name="Piel J."/>
        </authorList>
    </citation>
    <scope>NUCLEOTIDE SEQUENCE [LARGE SCALE GENOMIC DNA]</scope>
    <source>
        <strain evidence="4">TSY2</strain>
    </source>
</reference>
<accession>W4M9B5</accession>
<evidence type="ECO:0000313" key="4">
    <source>
        <dbReference type="Proteomes" id="UP000019140"/>
    </source>
</evidence>
<dbReference type="InterPro" id="IPR052264">
    <property type="entry name" value="UPF0175_domain"/>
</dbReference>
<dbReference type="InterPro" id="IPR005368">
    <property type="entry name" value="UPF0175"/>
</dbReference>
<comment type="caution">
    <text evidence="3">The sequence shown here is derived from an EMBL/GenBank/DDBJ whole genome shotgun (WGS) entry which is preliminary data.</text>
</comment>
<comment type="similarity">
    <text evidence="1">Belongs to the UPF0175 family.</text>
</comment>
<name>W4M9B5_9BACT</name>
<feature type="region of interest" description="Disordered" evidence="2">
    <location>
        <begin position="102"/>
        <end position="138"/>
    </location>
</feature>
<dbReference type="Pfam" id="PF03683">
    <property type="entry name" value="UPF0175"/>
    <property type="match status" value="1"/>
</dbReference>
<proteinExistence type="inferred from homology"/>
<evidence type="ECO:0000256" key="2">
    <source>
        <dbReference type="SAM" id="MobiDB-lite"/>
    </source>
</evidence>
<evidence type="ECO:0000313" key="3">
    <source>
        <dbReference type="EMBL" id="ETX06521.1"/>
    </source>
</evidence>
<keyword evidence="4" id="KW-1185">Reference proteome</keyword>
<sequence length="138" mass="15776">MWSHIKFHLEKDKAMSRLSIDIADDLLLALREHPQEMAREMRIMGAIHYFQSRRLSLGQAARLAGMQRLDFLDVLNTHGVPAFDLSADDALAEMAAARRQVSHPDHELMVRRGVSLPQRTSRPDDPNILQRAPLSRCR</sequence>
<dbReference type="PANTHER" id="PTHR37525">
    <property type="entry name" value="UPF0175 PROTEIN SSL1255"/>
    <property type="match status" value="1"/>
</dbReference>